<evidence type="ECO:0008006" key="4">
    <source>
        <dbReference type="Google" id="ProtNLM"/>
    </source>
</evidence>
<keyword evidence="1" id="KW-0732">Signal</keyword>
<evidence type="ECO:0000313" key="3">
    <source>
        <dbReference type="Proteomes" id="UP000007879"/>
    </source>
</evidence>
<dbReference type="InterPro" id="IPR036179">
    <property type="entry name" value="Ig-like_dom_sf"/>
</dbReference>
<name>A0AAN0K0B5_AMPQE</name>
<dbReference type="EnsemblMetazoa" id="XM_020007049.1">
    <property type="protein sequence ID" value="XP_019862608.1"/>
    <property type="gene ID" value="LOC109591287"/>
</dbReference>
<dbReference type="RefSeq" id="XP_019862608.1">
    <property type="nucleotide sequence ID" value="XM_020007049.1"/>
</dbReference>
<keyword evidence="3" id="KW-1185">Reference proteome</keyword>
<proteinExistence type="predicted"/>
<feature type="chain" id="PRO_5042888659" description="Immunoglobulin subtype domain-containing protein" evidence="1">
    <location>
        <begin position="22"/>
        <end position="257"/>
    </location>
</feature>
<dbReference type="SUPFAM" id="SSF48726">
    <property type="entry name" value="Immunoglobulin"/>
    <property type="match status" value="1"/>
</dbReference>
<dbReference type="Gene3D" id="2.60.40.10">
    <property type="entry name" value="Immunoglobulins"/>
    <property type="match status" value="1"/>
</dbReference>
<evidence type="ECO:0000256" key="1">
    <source>
        <dbReference type="SAM" id="SignalP"/>
    </source>
</evidence>
<evidence type="ECO:0000313" key="2">
    <source>
        <dbReference type="EnsemblMetazoa" id="XP_019862608.1"/>
    </source>
</evidence>
<sequence length="257" mass="28280">MTESALLLGSCLLLLVVQSLSLCVLEDGKNSTCSSSSLLLVSRSQIKDNNGYSLIVNKLPYIATNCTSTNSEKEFNAFMGERGLETEFLDKDNTTVKINILGDVGSGQHIISISRLINDSNCCKVEAVLNHEITVKVIDDPYAHHQNTDPQTIQCTVLHSDFSDMWTEFMLNDAVLGYCGHFTSPVEHKNGISIYYDTTEGVCTLKIDKLTDDNKGNYSCSVMVPYPDGNGFLRLNSSSIPINCPKNYDKTILAATR</sequence>
<organism evidence="2 3">
    <name type="scientific">Amphimedon queenslandica</name>
    <name type="common">Sponge</name>
    <dbReference type="NCBI Taxonomy" id="400682"/>
    <lineage>
        <taxon>Eukaryota</taxon>
        <taxon>Metazoa</taxon>
        <taxon>Porifera</taxon>
        <taxon>Demospongiae</taxon>
        <taxon>Heteroscleromorpha</taxon>
        <taxon>Haplosclerida</taxon>
        <taxon>Niphatidae</taxon>
        <taxon>Amphimedon</taxon>
    </lineage>
</organism>
<protein>
    <recommendedName>
        <fullName evidence="4">Immunoglobulin subtype domain-containing protein</fullName>
    </recommendedName>
</protein>
<accession>A0AAN0K0B5</accession>
<reference evidence="3" key="1">
    <citation type="journal article" date="2010" name="Nature">
        <title>The Amphimedon queenslandica genome and the evolution of animal complexity.</title>
        <authorList>
            <person name="Srivastava M."/>
            <person name="Simakov O."/>
            <person name="Chapman J."/>
            <person name="Fahey B."/>
            <person name="Gauthier M.E."/>
            <person name="Mitros T."/>
            <person name="Richards G.S."/>
            <person name="Conaco C."/>
            <person name="Dacre M."/>
            <person name="Hellsten U."/>
            <person name="Larroux C."/>
            <person name="Putnam N.H."/>
            <person name="Stanke M."/>
            <person name="Adamska M."/>
            <person name="Darling A."/>
            <person name="Degnan S.M."/>
            <person name="Oakley T.H."/>
            <person name="Plachetzki D.C."/>
            <person name="Zhai Y."/>
            <person name="Adamski M."/>
            <person name="Calcino A."/>
            <person name="Cummins S.F."/>
            <person name="Goodstein D.M."/>
            <person name="Harris C."/>
            <person name="Jackson D.J."/>
            <person name="Leys S.P."/>
            <person name="Shu S."/>
            <person name="Woodcroft B.J."/>
            <person name="Vervoort M."/>
            <person name="Kosik K.S."/>
            <person name="Manning G."/>
            <person name="Degnan B.M."/>
            <person name="Rokhsar D.S."/>
        </authorList>
    </citation>
    <scope>NUCLEOTIDE SEQUENCE [LARGE SCALE GENOMIC DNA]</scope>
</reference>
<dbReference type="GeneID" id="109591287"/>
<reference evidence="2" key="2">
    <citation type="submission" date="2024-06" db="UniProtKB">
        <authorList>
            <consortium name="EnsemblMetazoa"/>
        </authorList>
    </citation>
    <scope>IDENTIFICATION</scope>
</reference>
<dbReference type="AlphaFoldDB" id="A0AAN0K0B5"/>
<dbReference type="KEGG" id="aqu:109591287"/>
<dbReference type="Proteomes" id="UP000007879">
    <property type="component" value="Unassembled WGS sequence"/>
</dbReference>
<feature type="signal peptide" evidence="1">
    <location>
        <begin position="1"/>
        <end position="21"/>
    </location>
</feature>
<dbReference type="InterPro" id="IPR013783">
    <property type="entry name" value="Ig-like_fold"/>
</dbReference>